<evidence type="ECO:0000256" key="6">
    <source>
        <dbReference type="ARBA" id="ARBA00022556"/>
    </source>
</evidence>
<dbReference type="UniPathway" id="UPA00359">
    <property type="reaction ID" value="UER00482"/>
</dbReference>
<dbReference type="OrthoDB" id="9766423at2"/>
<evidence type="ECO:0000256" key="11">
    <source>
        <dbReference type="ARBA" id="ARBA00023098"/>
    </source>
</evidence>
<organism evidence="14 15">
    <name type="scientific">Muribaculum intestinale</name>
    <dbReference type="NCBI Taxonomy" id="1796646"/>
    <lineage>
        <taxon>Bacteria</taxon>
        <taxon>Pseudomonadati</taxon>
        <taxon>Bacteroidota</taxon>
        <taxon>Bacteroidia</taxon>
        <taxon>Bacteroidales</taxon>
        <taxon>Muribaculaceae</taxon>
        <taxon>Muribaculum</taxon>
    </lineage>
</organism>
<evidence type="ECO:0000256" key="4">
    <source>
        <dbReference type="ARBA" id="ARBA00016436"/>
    </source>
</evidence>
<dbReference type="GeneID" id="65537056"/>
<dbReference type="EMBL" id="CP015402">
    <property type="protein sequence ID" value="ANU63897.2"/>
    <property type="molecule type" value="Genomic_DNA"/>
</dbReference>
<dbReference type="GO" id="GO:0005524">
    <property type="term" value="F:ATP binding"/>
    <property type="evidence" value="ECO:0007669"/>
    <property type="project" value="UniProtKB-UniRule"/>
</dbReference>
<comment type="catalytic activity">
    <reaction evidence="13">
        <text>a lipid A disaccharide + ATP = a lipid IVA + ADP + H(+)</text>
        <dbReference type="Rhea" id="RHEA:67840"/>
        <dbReference type="ChEBI" id="CHEBI:15378"/>
        <dbReference type="ChEBI" id="CHEBI:30616"/>
        <dbReference type="ChEBI" id="CHEBI:176343"/>
        <dbReference type="ChEBI" id="CHEBI:176425"/>
        <dbReference type="ChEBI" id="CHEBI:456216"/>
        <dbReference type="EC" id="2.7.1.130"/>
    </reaction>
</comment>
<dbReference type="RefSeq" id="WP_068961195.1">
    <property type="nucleotide sequence ID" value="NZ_CAJTAP010000003.1"/>
</dbReference>
<comment type="function">
    <text evidence="1 13">Transfers the gamma-phosphate of ATP to the 4'-position of a tetraacyldisaccharide 1-phosphate intermediate (termed DS-1-P) to form tetraacyldisaccharide 1,4'-bis-phosphate (lipid IVA).</text>
</comment>
<dbReference type="AlphaFoldDB" id="A0A1B1SAS9"/>
<sequence>MRHSKIADLLILKPLSWIYGMVTAVRNKLFDWHIFKQHTFPVPVLVIGNLAVGGTGKTPHTEYIVDLLRKEYHIGVLSRGYRRRTKGFILADKRSTPAAIGDEPYQIYQKYGHDIRVAVCESRAKGIKELLRLDPRINLIVLDDAFQHRYVKPSTSIVLTEWHRPVYNDEMLPLGRLRESVRALLRTDIVIVTKCPTDIRPGDVSIIYDNLKLFPFQRLYFSHYRYGHLVSVFPDEVRYVPGLEWLNPDDAVLVVTGIANPRPLVRYIKGFKAKVNVVRFPDHHNFSRRDFNELAKAFNQLEGTHKYIVTTEKDSVRMANNPYFPPELKTSTFYLPIKVEFMPQKMPQNSNPFDMEIRHILRNFNNPQASQVRK</sequence>
<dbReference type="InterPro" id="IPR003758">
    <property type="entry name" value="LpxK"/>
</dbReference>
<dbReference type="PANTHER" id="PTHR42724">
    <property type="entry name" value="TETRAACYLDISACCHARIDE 4'-KINASE"/>
    <property type="match status" value="1"/>
</dbReference>
<dbReference type="Pfam" id="PF02606">
    <property type="entry name" value="LpxK"/>
    <property type="match status" value="1"/>
</dbReference>
<dbReference type="NCBIfam" id="TIGR00682">
    <property type="entry name" value="lpxK"/>
    <property type="match status" value="1"/>
</dbReference>
<dbReference type="GO" id="GO:0009244">
    <property type="term" value="P:lipopolysaccharide core region biosynthetic process"/>
    <property type="evidence" value="ECO:0007669"/>
    <property type="project" value="TreeGrafter"/>
</dbReference>
<evidence type="ECO:0000313" key="14">
    <source>
        <dbReference type="EMBL" id="ANU63897.2"/>
    </source>
</evidence>
<dbReference type="EC" id="2.7.1.130" evidence="3 13"/>
<evidence type="ECO:0000256" key="2">
    <source>
        <dbReference type="ARBA" id="ARBA00004870"/>
    </source>
</evidence>
<dbReference type="InterPro" id="IPR027417">
    <property type="entry name" value="P-loop_NTPase"/>
</dbReference>
<proteinExistence type="inferred from homology"/>
<dbReference type="GO" id="GO:0009245">
    <property type="term" value="P:lipid A biosynthetic process"/>
    <property type="evidence" value="ECO:0007669"/>
    <property type="project" value="UniProtKB-UniRule"/>
</dbReference>
<feature type="binding site" evidence="13">
    <location>
        <begin position="51"/>
        <end position="58"/>
    </location>
    <ligand>
        <name>ATP</name>
        <dbReference type="ChEBI" id="CHEBI:30616"/>
    </ligand>
</feature>
<dbReference type="PANTHER" id="PTHR42724:SF1">
    <property type="entry name" value="TETRAACYLDISACCHARIDE 4'-KINASE, MITOCHONDRIAL-RELATED"/>
    <property type="match status" value="1"/>
</dbReference>
<comment type="pathway">
    <text evidence="2 13">Glycolipid biosynthesis; lipid IV(A) biosynthesis; lipid IV(A) from (3R)-3-hydroxytetradecanoyl-[acyl-carrier-protein] and UDP-N-acetyl-alpha-D-glucosamine: step 6/6.</text>
</comment>
<accession>A0A1Z2XHV1</accession>
<gene>
    <name evidence="13" type="primary">lpxK</name>
    <name evidence="14" type="ORF">A4V02_09265</name>
</gene>
<dbReference type="GO" id="GO:0009029">
    <property type="term" value="F:lipid-A 4'-kinase activity"/>
    <property type="evidence" value="ECO:0007669"/>
    <property type="project" value="UniProtKB-UniRule"/>
</dbReference>
<dbReference type="SUPFAM" id="SSF52540">
    <property type="entry name" value="P-loop containing nucleoside triphosphate hydrolases"/>
    <property type="match status" value="1"/>
</dbReference>
<evidence type="ECO:0000256" key="9">
    <source>
        <dbReference type="ARBA" id="ARBA00022777"/>
    </source>
</evidence>
<keyword evidence="7 13" id="KW-0808">Transferase</keyword>
<dbReference type="Proteomes" id="UP000186351">
    <property type="component" value="Chromosome"/>
</dbReference>
<evidence type="ECO:0000256" key="1">
    <source>
        <dbReference type="ARBA" id="ARBA00002274"/>
    </source>
</evidence>
<dbReference type="KEGG" id="pary:A4V02_09265"/>
<keyword evidence="11 13" id="KW-0443">Lipid metabolism</keyword>
<dbReference type="HAMAP" id="MF_00409">
    <property type="entry name" value="LpxK"/>
    <property type="match status" value="1"/>
</dbReference>
<evidence type="ECO:0000256" key="3">
    <source>
        <dbReference type="ARBA" id="ARBA00012071"/>
    </source>
</evidence>
<keyword evidence="5 13" id="KW-0444">Lipid biosynthesis</keyword>
<reference evidence="15" key="1">
    <citation type="submission" date="2016-04" db="EMBL/GenBank/DDBJ databases">
        <title>Complete Genome Sequences of Twelve Strains of a Stable Defined Moderately Diverse Mouse Microbiota 2 (sDMDMm2).</title>
        <authorList>
            <person name="Uchimura Y."/>
            <person name="Wyss M."/>
            <person name="Brugiroux S."/>
            <person name="Limenitakis J.P."/>
            <person name="Stecher B."/>
            <person name="McCoy K.D."/>
            <person name="Macpherson A.J."/>
        </authorList>
    </citation>
    <scope>NUCLEOTIDE SEQUENCE [LARGE SCALE GENOMIC DNA]</scope>
    <source>
        <strain evidence="15">YL27</strain>
    </source>
</reference>
<name>A0A1B1SAS9_9BACT</name>
<dbReference type="GO" id="GO:0005886">
    <property type="term" value="C:plasma membrane"/>
    <property type="evidence" value="ECO:0007669"/>
    <property type="project" value="TreeGrafter"/>
</dbReference>
<accession>A0A1B1SAS9</accession>
<evidence type="ECO:0000256" key="8">
    <source>
        <dbReference type="ARBA" id="ARBA00022741"/>
    </source>
</evidence>
<keyword evidence="8 13" id="KW-0547">Nucleotide-binding</keyword>
<dbReference type="STRING" id="1796646.A4V02_09265"/>
<evidence type="ECO:0000256" key="13">
    <source>
        <dbReference type="HAMAP-Rule" id="MF_00409"/>
    </source>
</evidence>
<keyword evidence="15" id="KW-1185">Reference proteome</keyword>
<evidence type="ECO:0000256" key="7">
    <source>
        <dbReference type="ARBA" id="ARBA00022679"/>
    </source>
</evidence>
<evidence type="ECO:0000256" key="5">
    <source>
        <dbReference type="ARBA" id="ARBA00022516"/>
    </source>
</evidence>
<evidence type="ECO:0000313" key="15">
    <source>
        <dbReference type="Proteomes" id="UP000186351"/>
    </source>
</evidence>
<keyword evidence="10 13" id="KW-0067">ATP-binding</keyword>
<evidence type="ECO:0000256" key="12">
    <source>
        <dbReference type="ARBA" id="ARBA00029757"/>
    </source>
</evidence>
<protein>
    <recommendedName>
        <fullName evidence="4 13">Tetraacyldisaccharide 4'-kinase</fullName>
        <ecNumber evidence="3 13">2.7.1.130</ecNumber>
    </recommendedName>
    <alternativeName>
        <fullName evidence="12 13">Lipid A 4'-kinase</fullName>
    </alternativeName>
</protein>
<keyword evidence="6 13" id="KW-0441">Lipid A biosynthesis</keyword>
<keyword evidence="9 13" id="KW-0418">Kinase</keyword>
<evidence type="ECO:0000256" key="10">
    <source>
        <dbReference type="ARBA" id="ARBA00022840"/>
    </source>
</evidence>
<comment type="similarity">
    <text evidence="13">Belongs to the LpxK family.</text>
</comment>